<accession>U6GZN6</accession>
<evidence type="ECO:0000313" key="3">
    <source>
        <dbReference type="Proteomes" id="UP000018201"/>
    </source>
</evidence>
<dbReference type="Proteomes" id="UP000018201">
    <property type="component" value="Unassembled WGS sequence"/>
</dbReference>
<reference evidence="2" key="1">
    <citation type="submission" date="2013-10" db="EMBL/GenBank/DDBJ databases">
        <title>Genomic analysis of the causative agents of coccidiosis in chickens.</title>
        <authorList>
            <person name="Reid A.J."/>
            <person name="Blake D."/>
            <person name="Billington K."/>
            <person name="Browne H."/>
            <person name="Dunn M."/>
            <person name="Hung S."/>
            <person name="Kawahara F."/>
            <person name="Miranda-Saavedra D."/>
            <person name="Mourier T."/>
            <person name="Nagra H."/>
            <person name="Otto T.D."/>
            <person name="Rawlings N."/>
            <person name="Sanchez A."/>
            <person name="Sanders M."/>
            <person name="Subramaniam C."/>
            <person name="Tay Y."/>
            <person name="Dear P."/>
            <person name="Doerig C."/>
            <person name="Gruber A."/>
            <person name="Parkinson J."/>
            <person name="Shirley M."/>
            <person name="Wan K.L."/>
            <person name="Berriman M."/>
            <person name="Tomley F."/>
            <person name="Pain A."/>
        </authorList>
    </citation>
    <scope>NUCLEOTIDE SEQUENCE [LARGE SCALE GENOMIC DNA]</scope>
    <source>
        <strain evidence="2">Houghton</strain>
    </source>
</reference>
<dbReference type="EMBL" id="HG694121">
    <property type="protein sequence ID" value="CDI85655.1"/>
    <property type="molecule type" value="Genomic_DNA"/>
</dbReference>
<gene>
    <name evidence="2" type="ORF">EPH_0075030</name>
</gene>
<evidence type="ECO:0000313" key="2">
    <source>
        <dbReference type="EMBL" id="CDI85655.1"/>
    </source>
</evidence>
<proteinExistence type="predicted"/>
<dbReference type="VEuPathDB" id="ToxoDB:EPH_0075030"/>
<keyword evidence="3" id="KW-1185">Reference proteome</keyword>
<evidence type="ECO:0000256" key="1">
    <source>
        <dbReference type="SAM" id="MobiDB-lite"/>
    </source>
</evidence>
<reference evidence="2" key="2">
    <citation type="submission" date="2013-10" db="EMBL/GenBank/DDBJ databases">
        <authorList>
            <person name="Aslett M."/>
        </authorList>
    </citation>
    <scope>NUCLEOTIDE SEQUENCE [LARGE SCALE GENOMIC DNA]</scope>
    <source>
        <strain evidence="2">Houghton</strain>
    </source>
</reference>
<dbReference type="AlphaFoldDB" id="U6GZN6"/>
<name>U6GZN6_9EIME</name>
<organism evidence="2 3">
    <name type="scientific">Eimeria praecox</name>
    <dbReference type="NCBI Taxonomy" id="51316"/>
    <lineage>
        <taxon>Eukaryota</taxon>
        <taxon>Sar</taxon>
        <taxon>Alveolata</taxon>
        <taxon>Apicomplexa</taxon>
        <taxon>Conoidasida</taxon>
        <taxon>Coccidia</taxon>
        <taxon>Eucoccidiorida</taxon>
        <taxon>Eimeriorina</taxon>
        <taxon>Eimeriidae</taxon>
        <taxon>Eimeria</taxon>
    </lineage>
</organism>
<dbReference type="OrthoDB" id="345797at2759"/>
<sequence length="306" mass="34463">MSVSSPAPKYPPDQETTANDIPSFTHSLHDSTPEAANEISAEGGGRGESVYAKCLSAFWKGIFEPHIACTSTEQRLPSPWIHGCWCWRGSGQQLGPEDCECVADKEEISLLRPGIPALPVASEEPSQADDVLVNENSAVARHHQGQKTIKAKRIGEGDQALPFLARATFLEQLRRKQRRPKRLLMQEGQRQLKELFFGPAWAFSTSFFELIFSSCVGRQTPLHHEDIKRSAESQRDDDVAVLKPCQRAQWNESNLQLACGTRCRSLRRVKDEGRQVWMEYQEVTLLDNSRRFQWVELMDSGKGAVE</sequence>
<feature type="compositionally biased region" description="Polar residues" evidence="1">
    <location>
        <begin position="14"/>
        <end position="26"/>
    </location>
</feature>
<feature type="region of interest" description="Disordered" evidence="1">
    <location>
        <begin position="1"/>
        <end position="45"/>
    </location>
</feature>
<protein>
    <submittedName>
        <fullName evidence="2">Uncharacterized protein</fullName>
    </submittedName>
</protein>